<dbReference type="GO" id="GO:0006355">
    <property type="term" value="P:regulation of DNA-templated transcription"/>
    <property type="evidence" value="ECO:0007669"/>
    <property type="project" value="InterPro"/>
</dbReference>
<dbReference type="SMART" id="SM00448">
    <property type="entry name" value="REC"/>
    <property type="match status" value="1"/>
</dbReference>
<evidence type="ECO:0000256" key="1">
    <source>
        <dbReference type="ARBA" id="ARBA00022553"/>
    </source>
</evidence>
<dbReference type="PROSITE" id="PS00622">
    <property type="entry name" value="HTH_LUXR_1"/>
    <property type="match status" value="1"/>
</dbReference>
<gene>
    <name evidence="10" type="primary">uvrY</name>
    <name evidence="9" type="ORF">AU15_07265</name>
    <name evidence="10" type="ORF">MARSALSMR5_02316</name>
</gene>
<keyword evidence="3" id="KW-0805">Transcription regulation</keyword>
<dbReference type="NCBIfam" id="NF007018">
    <property type="entry name" value="PRK09483.1"/>
    <property type="match status" value="1"/>
</dbReference>
<dbReference type="EMBL" id="CP007152">
    <property type="protein sequence ID" value="AHI31206.1"/>
    <property type="molecule type" value="Genomic_DNA"/>
</dbReference>
<evidence type="ECO:0000259" key="8">
    <source>
        <dbReference type="PROSITE" id="PS50110"/>
    </source>
</evidence>
<dbReference type="AlphaFoldDB" id="W5YQ05"/>
<evidence type="ECO:0000256" key="3">
    <source>
        <dbReference type="ARBA" id="ARBA00023015"/>
    </source>
</evidence>
<dbReference type="GO" id="GO:0000160">
    <property type="term" value="P:phosphorelay signal transduction system"/>
    <property type="evidence" value="ECO:0007669"/>
    <property type="project" value="UniProtKB-KW"/>
</dbReference>
<keyword evidence="4" id="KW-0238">DNA-binding</keyword>
<evidence type="ECO:0000256" key="4">
    <source>
        <dbReference type="ARBA" id="ARBA00023125"/>
    </source>
</evidence>
<dbReference type="Gene3D" id="3.40.50.2300">
    <property type="match status" value="1"/>
</dbReference>
<proteinExistence type="predicted"/>
<keyword evidence="2" id="KW-0902">Two-component regulatory system</keyword>
<dbReference type="InterPro" id="IPR000792">
    <property type="entry name" value="Tscrpt_reg_LuxR_C"/>
</dbReference>
<dbReference type="CDD" id="cd17535">
    <property type="entry name" value="REC_NarL-like"/>
    <property type="match status" value="1"/>
</dbReference>
<reference evidence="10 12" key="2">
    <citation type="submission" date="2017-04" db="EMBL/GenBank/DDBJ databases">
        <title>Genome Sequence of Marinobacter salarius strain SMR5 Isolated from a culture of the Diatom Skeletonema marinoi.</title>
        <authorList>
            <person name="Topel M."/>
            <person name="Pinder M.I.M."/>
            <person name="Johansson O.N."/>
            <person name="Kourtchenko O."/>
            <person name="Godhe A."/>
            <person name="Clarke A.K."/>
        </authorList>
    </citation>
    <scope>NUCLEOTIDE SEQUENCE [LARGE SCALE GENOMIC DNA]</scope>
    <source>
        <strain evidence="10 12">SMR5</strain>
    </source>
</reference>
<evidence type="ECO:0000256" key="5">
    <source>
        <dbReference type="ARBA" id="ARBA00023163"/>
    </source>
</evidence>
<dbReference type="GeneID" id="77256260"/>
<dbReference type="GO" id="GO:0003677">
    <property type="term" value="F:DNA binding"/>
    <property type="evidence" value="ECO:0007669"/>
    <property type="project" value="UniProtKB-KW"/>
</dbReference>
<dbReference type="HOGENOM" id="CLU_000445_90_1_6"/>
<dbReference type="SUPFAM" id="SSF52172">
    <property type="entry name" value="CheY-like"/>
    <property type="match status" value="1"/>
</dbReference>
<dbReference type="STRING" id="1420917.AU15_07265"/>
<dbReference type="Proteomes" id="UP000193100">
    <property type="component" value="Chromosome"/>
</dbReference>
<dbReference type="InterPro" id="IPR001789">
    <property type="entry name" value="Sig_transdc_resp-reg_receiver"/>
</dbReference>
<feature type="domain" description="Response regulatory" evidence="8">
    <location>
        <begin position="3"/>
        <end position="119"/>
    </location>
</feature>
<dbReference type="Pfam" id="PF00072">
    <property type="entry name" value="Response_reg"/>
    <property type="match status" value="1"/>
</dbReference>
<dbReference type="Proteomes" id="UP000035081">
    <property type="component" value="Chromosome"/>
</dbReference>
<dbReference type="InterPro" id="IPR039420">
    <property type="entry name" value="WalR-like"/>
</dbReference>
<dbReference type="EMBL" id="CP020931">
    <property type="protein sequence ID" value="ARM84387.1"/>
    <property type="molecule type" value="Genomic_DNA"/>
</dbReference>
<dbReference type="PANTHER" id="PTHR43214:SF3">
    <property type="entry name" value="RESPONSE REGULATOR UVRY"/>
    <property type="match status" value="1"/>
</dbReference>
<evidence type="ECO:0000259" key="7">
    <source>
        <dbReference type="PROSITE" id="PS50043"/>
    </source>
</evidence>
<evidence type="ECO:0000256" key="6">
    <source>
        <dbReference type="PROSITE-ProRule" id="PRU00169"/>
    </source>
</evidence>
<evidence type="ECO:0000313" key="9">
    <source>
        <dbReference type="EMBL" id="AHI31206.1"/>
    </source>
</evidence>
<evidence type="ECO:0000256" key="2">
    <source>
        <dbReference type="ARBA" id="ARBA00023012"/>
    </source>
</evidence>
<dbReference type="RefSeq" id="WP_036207973.1">
    <property type="nucleotide sequence ID" value="NZ_CP020931.1"/>
</dbReference>
<keyword evidence="1 6" id="KW-0597">Phosphoprotein</keyword>
<dbReference type="CDD" id="cd06170">
    <property type="entry name" value="LuxR_C_like"/>
    <property type="match status" value="1"/>
</dbReference>
<evidence type="ECO:0000313" key="10">
    <source>
        <dbReference type="EMBL" id="ARM84387.1"/>
    </source>
</evidence>
<keyword evidence="5" id="KW-0804">Transcription</keyword>
<dbReference type="Pfam" id="PF00196">
    <property type="entry name" value="GerE"/>
    <property type="match status" value="1"/>
</dbReference>
<evidence type="ECO:0000313" key="11">
    <source>
        <dbReference type="Proteomes" id="UP000035081"/>
    </source>
</evidence>
<sequence length="221" mass="24439">MIRVLVVDDHELVRSGITRMLADNPDIEVIGEASSGEDAIDSVRKDSPDIVLMDIRMPGIGGLEATRRILRIDDAVRVIVVTACADDPYPTRVMQAGASAYITKGADIKEMVRAIRMAHSGQRYISPEIAQKMALKQLGGGDARDEDGELSLFDRLSEREMQIAMMVVDCQKVQDISDKLCLSPKTVNSYRYRIFEKLEISSDVELALMAVRLGLLDADKV</sequence>
<dbReference type="InterPro" id="IPR058245">
    <property type="entry name" value="NreC/VraR/RcsB-like_REC"/>
</dbReference>
<feature type="domain" description="HTH luxR-type" evidence="7">
    <location>
        <begin position="149"/>
        <end position="214"/>
    </location>
</feature>
<organism evidence="9 11">
    <name type="scientific">Marinobacter salarius</name>
    <dbReference type="NCBI Taxonomy" id="1420917"/>
    <lineage>
        <taxon>Bacteria</taxon>
        <taxon>Pseudomonadati</taxon>
        <taxon>Pseudomonadota</taxon>
        <taxon>Gammaproteobacteria</taxon>
        <taxon>Pseudomonadales</taxon>
        <taxon>Marinobacteraceae</taxon>
        <taxon>Marinobacter</taxon>
    </lineage>
</organism>
<dbReference type="InterPro" id="IPR011006">
    <property type="entry name" value="CheY-like_superfamily"/>
</dbReference>
<dbReference type="PROSITE" id="PS50043">
    <property type="entry name" value="HTH_LUXR_2"/>
    <property type="match status" value="1"/>
</dbReference>
<reference evidence="9 11" key="1">
    <citation type="journal article" date="2014" name="Genome Announc.">
        <title>Draft Genome Sequences of Marinobacter similis A3d10T and Marinobacter salarius R9SW1T.</title>
        <authorList>
            <person name="Ivanova E.P."/>
            <person name="Ng H.J."/>
            <person name="Webb H.K."/>
            <person name="Feng G."/>
            <person name="Oshima K."/>
            <person name="Hattori M."/>
            <person name="Ohkuma M."/>
            <person name="Sergeev A.F."/>
            <person name="Mikhailov V.V."/>
            <person name="Crawford R.J."/>
            <person name="Sawabe T."/>
        </authorList>
    </citation>
    <scope>NUCLEOTIDE SEQUENCE [LARGE SCALE GENOMIC DNA]</scope>
    <source>
        <strain evidence="11">A3d10 and R9SW1</strain>
        <strain evidence="9">R9SW1</strain>
    </source>
</reference>
<feature type="modified residue" description="4-aspartylphosphate" evidence="6">
    <location>
        <position position="54"/>
    </location>
</feature>
<dbReference type="SMART" id="SM00421">
    <property type="entry name" value="HTH_LUXR"/>
    <property type="match status" value="1"/>
</dbReference>
<dbReference type="KEGG" id="msr:AU15_07265"/>
<evidence type="ECO:0000313" key="12">
    <source>
        <dbReference type="Proteomes" id="UP000193100"/>
    </source>
</evidence>
<dbReference type="PANTHER" id="PTHR43214">
    <property type="entry name" value="TWO-COMPONENT RESPONSE REGULATOR"/>
    <property type="match status" value="1"/>
</dbReference>
<accession>W5YQ05</accession>
<protein>
    <submittedName>
        <fullName evidence="9">Chemotaxis protein CheY</fullName>
    </submittedName>
    <submittedName>
        <fullName evidence="10">Response regulator UvrY</fullName>
    </submittedName>
</protein>
<name>W5YQ05_9GAMM</name>
<dbReference type="PROSITE" id="PS50110">
    <property type="entry name" value="RESPONSE_REGULATORY"/>
    <property type="match status" value="1"/>
</dbReference>
<dbReference type="PRINTS" id="PR00038">
    <property type="entry name" value="HTHLUXR"/>
</dbReference>